<name>A0A8J3Y502_9ACTN</name>
<organism evidence="1 2">
    <name type="scientific">Spirilliplanes yamanashiensis</name>
    <dbReference type="NCBI Taxonomy" id="42233"/>
    <lineage>
        <taxon>Bacteria</taxon>
        <taxon>Bacillati</taxon>
        <taxon>Actinomycetota</taxon>
        <taxon>Actinomycetes</taxon>
        <taxon>Micromonosporales</taxon>
        <taxon>Micromonosporaceae</taxon>
        <taxon>Spirilliplanes</taxon>
    </lineage>
</organism>
<sequence>MLAAGAGAGLALGGCGLFDDDPAPPPPPDPLLPLRDAALALAGTYDRAVAAQPALQARLAPIAAAHRAHAAELDRILDPPAPAPSASAAASAAPDAVGAPTVAELRAAERQAHKDAAAACRAAPADRAALVGSVAAARACHAEALR</sequence>
<dbReference type="AlphaFoldDB" id="A0A8J3Y502"/>
<evidence type="ECO:0000313" key="2">
    <source>
        <dbReference type="Proteomes" id="UP000652013"/>
    </source>
</evidence>
<keyword evidence="2" id="KW-1185">Reference proteome</keyword>
<reference evidence="1" key="1">
    <citation type="submission" date="2021-01" db="EMBL/GenBank/DDBJ databases">
        <title>Whole genome shotgun sequence of Spirilliplanes yamanashiensis NBRC 15828.</title>
        <authorList>
            <person name="Komaki H."/>
            <person name="Tamura T."/>
        </authorList>
    </citation>
    <scope>NUCLEOTIDE SEQUENCE</scope>
    <source>
        <strain evidence="1">NBRC 15828</strain>
    </source>
</reference>
<dbReference type="EMBL" id="BOOY01000005">
    <property type="protein sequence ID" value="GIJ01532.1"/>
    <property type="molecule type" value="Genomic_DNA"/>
</dbReference>
<dbReference type="Proteomes" id="UP000652013">
    <property type="component" value="Unassembled WGS sequence"/>
</dbReference>
<gene>
    <name evidence="1" type="ORF">Sya03_08840</name>
</gene>
<evidence type="ECO:0000313" key="1">
    <source>
        <dbReference type="EMBL" id="GIJ01532.1"/>
    </source>
</evidence>
<protein>
    <submittedName>
        <fullName evidence="1">Uncharacterized protein</fullName>
    </submittedName>
</protein>
<accession>A0A8J3Y502</accession>
<proteinExistence type="predicted"/>
<comment type="caution">
    <text evidence="1">The sequence shown here is derived from an EMBL/GenBank/DDBJ whole genome shotgun (WGS) entry which is preliminary data.</text>
</comment>